<reference evidence="1 2" key="1">
    <citation type="submission" date="2019-07" db="EMBL/GenBank/DDBJ databases">
        <title>Whole genome shotgun sequence of Reyranella soli NBRC 108950.</title>
        <authorList>
            <person name="Hosoyama A."/>
            <person name="Uohara A."/>
            <person name="Ohji S."/>
            <person name="Ichikawa N."/>
        </authorList>
    </citation>
    <scope>NUCLEOTIDE SEQUENCE [LARGE SCALE GENOMIC DNA]</scope>
    <source>
        <strain evidence="1 2">NBRC 108950</strain>
    </source>
</reference>
<dbReference type="Proteomes" id="UP000321058">
    <property type="component" value="Unassembled WGS sequence"/>
</dbReference>
<dbReference type="PANTHER" id="PTHR30432">
    <property type="entry name" value="TRANSCRIPTIONAL REGULATOR MODE"/>
    <property type="match status" value="1"/>
</dbReference>
<dbReference type="InterPro" id="IPR051815">
    <property type="entry name" value="Molybdate_resp_trans_reg"/>
</dbReference>
<accession>A0A512NJG5</accession>
<proteinExistence type="predicted"/>
<evidence type="ECO:0000313" key="1">
    <source>
        <dbReference type="EMBL" id="GEP59093.1"/>
    </source>
</evidence>
<dbReference type="AlphaFoldDB" id="A0A512NJG5"/>
<dbReference type="OrthoDB" id="9800709at2"/>
<dbReference type="PANTHER" id="PTHR30432:SF1">
    <property type="entry name" value="DNA-BINDING TRANSCRIPTIONAL DUAL REGULATOR MODE"/>
    <property type="match status" value="1"/>
</dbReference>
<protein>
    <submittedName>
        <fullName evidence="1">Uncharacterized protein</fullName>
    </submittedName>
</protein>
<dbReference type="InterPro" id="IPR036388">
    <property type="entry name" value="WH-like_DNA-bd_sf"/>
</dbReference>
<sequence length="133" mass="14362">MGKVTVRKTPKAAEKTSLHLRIDFGGERSIGPGKVRLLELINETGSISAAGRALAMSYRQAWLLIDELNHMFREPVVTAQTGGGGGGGAVVTETGNDIVRLYREMERRAYGASTPEMRTLSRLLSAPAGQKLH</sequence>
<keyword evidence="2" id="KW-1185">Reference proteome</keyword>
<organism evidence="1 2">
    <name type="scientific">Reyranella soli</name>
    <dbReference type="NCBI Taxonomy" id="1230389"/>
    <lineage>
        <taxon>Bacteria</taxon>
        <taxon>Pseudomonadati</taxon>
        <taxon>Pseudomonadota</taxon>
        <taxon>Alphaproteobacteria</taxon>
        <taxon>Hyphomicrobiales</taxon>
        <taxon>Reyranellaceae</taxon>
        <taxon>Reyranella</taxon>
    </lineage>
</organism>
<dbReference type="RefSeq" id="WP_147154453.1">
    <property type="nucleotide sequence ID" value="NZ_BKAJ01000119.1"/>
</dbReference>
<dbReference type="SUPFAM" id="SSF46785">
    <property type="entry name" value="Winged helix' DNA-binding domain"/>
    <property type="match status" value="1"/>
</dbReference>
<dbReference type="EMBL" id="BKAJ01000119">
    <property type="protein sequence ID" value="GEP59093.1"/>
    <property type="molecule type" value="Genomic_DNA"/>
</dbReference>
<name>A0A512NJG5_9HYPH</name>
<dbReference type="Gene3D" id="1.10.10.10">
    <property type="entry name" value="Winged helix-like DNA-binding domain superfamily/Winged helix DNA-binding domain"/>
    <property type="match status" value="1"/>
</dbReference>
<gene>
    <name evidence="1" type="ORF">RSO01_62590</name>
</gene>
<evidence type="ECO:0000313" key="2">
    <source>
        <dbReference type="Proteomes" id="UP000321058"/>
    </source>
</evidence>
<dbReference type="InterPro" id="IPR036390">
    <property type="entry name" value="WH_DNA-bd_sf"/>
</dbReference>
<comment type="caution">
    <text evidence="1">The sequence shown here is derived from an EMBL/GenBank/DDBJ whole genome shotgun (WGS) entry which is preliminary data.</text>
</comment>